<evidence type="ECO:0000313" key="7">
    <source>
        <dbReference type="Proteomes" id="UP000309033"/>
    </source>
</evidence>
<dbReference type="GO" id="GO:0006355">
    <property type="term" value="P:regulation of DNA-templated transcription"/>
    <property type="evidence" value="ECO:0007669"/>
    <property type="project" value="InterPro"/>
</dbReference>
<feature type="domain" description="Cyclic nucleotide-binding" evidence="4">
    <location>
        <begin position="32"/>
        <end position="143"/>
    </location>
</feature>
<evidence type="ECO:0000259" key="4">
    <source>
        <dbReference type="PROSITE" id="PS50042"/>
    </source>
</evidence>
<gene>
    <name evidence="6" type="ORF">FED44_03515</name>
</gene>
<sequence>MMAARATGSVARYKDWRYQLALEARFARHSSFWAELDKAGRRKLLSLGRTKLYREDGHSFLYLNGAIDDRVIVLLSGHVKVTSDVLHRSSRQPAPMSLRYPGQLIGEQEALQRSGTAIRKVTASVLGVVEGLVIEARAFQGFLDGHPTGWPALTTELSGRLFEAETRLDAMSDSANERLARTLASLIDPSEALREGSSSIMLPLTQADLAALIGTSRETVERTLRTWRARSIVQTAQRSITVLRPDQLMRIAGIRSVFRPSQPSDQRRALPA</sequence>
<protein>
    <submittedName>
        <fullName evidence="6">Crp/Fnr family transcriptional regulator</fullName>
    </submittedName>
</protein>
<dbReference type="Gene3D" id="1.10.10.10">
    <property type="entry name" value="Winged helix-like DNA-binding domain superfamily/Winged helix DNA-binding domain"/>
    <property type="match status" value="1"/>
</dbReference>
<dbReference type="GO" id="GO:0003677">
    <property type="term" value="F:DNA binding"/>
    <property type="evidence" value="ECO:0007669"/>
    <property type="project" value="UniProtKB-KW"/>
</dbReference>
<evidence type="ECO:0000256" key="2">
    <source>
        <dbReference type="ARBA" id="ARBA00023125"/>
    </source>
</evidence>
<dbReference type="InterPro" id="IPR018490">
    <property type="entry name" value="cNMP-bd_dom_sf"/>
</dbReference>
<dbReference type="InterPro" id="IPR036388">
    <property type="entry name" value="WH-like_DNA-bd_sf"/>
</dbReference>
<dbReference type="PROSITE" id="PS50042">
    <property type="entry name" value="CNMP_BINDING_3"/>
    <property type="match status" value="1"/>
</dbReference>
<proteinExistence type="predicted"/>
<keyword evidence="2" id="KW-0238">DNA-binding</keyword>
<dbReference type="SMART" id="SM00419">
    <property type="entry name" value="HTH_CRP"/>
    <property type="match status" value="1"/>
</dbReference>
<evidence type="ECO:0000256" key="3">
    <source>
        <dbReference type="ARBA" id="ARBA00023163"/>
    </source>
</evidence>
<dbReference type="Pfam" id="PF13545">
    <property type="entry name" value="HTH_Crp_2"/>
    <property type="match status" value="1"/>
</dbReference>
<evidence type="ECO:0000256" key="1">
    <source>
        <dbReference type="ARBA" id="ARBA00023015"/>
    </source>
</evidence>
<keyword evidence="1" id="KW-0805">Transcription regulation</keyword>
<comment type="caution">
    <text evidence="6">The sequence shown here is derived from an EMBL/GenBank/DDBJ whole genome shotgun (WGS) entry which is preliminary data.</text>
</comment>
<evidence type="ECO:0000313" key="6">
    <source>
        <dbReference type="EMBL" id="TLP66541.1"/>
    </source>
</evidence>
<dbReference type="SUPFAM" id="SSF51206">
    <property type="entry name" value="cAMP-binding domain-like"/>
    <property type="match status" value="1"/>
</dbReference>
<keyword evidence="3" id="KW-0804">Transcription</keyword>
<dbReference type="Gene3D" id="2.60.120.10">
    <property type="entry name" value="Jelly Rolls"/>
    <property type="match status" value="1"/>
</dbReference>
<organism evidence="6 7">
    <name type="scientific">Microbispora triticiradicis</name>
    <dbReference type="NCBI Taxonomy" id="2200763"/>
    <lineage>
        <taxon>Bacteria</taxon>
        <taxon>Bacillati</taxon>
        <taxon>Actinomycetota</taxon>
        <taxon>Actinomycetes</taxon>
        <taxon>Streptosporangiales</taxon>
        <taxon>Streptosporangiaceae</taxon>
        <taxon>Microbispora</taxon>
    </lineage>
</organism>
<dbReference type="Proteomes" id="UP000309033">
    <property type="component" value="Unassembled WGS sequence"/>
</dbReference>
<evidence type="ECO:0000259" key="5">
    <source>
        <dbReference type="PROSITE" id="PS51063"/>
    </source>
</evidence>
<dbReference type="AlphaFoldDB" id="A0A5R8ZL96"/>
<keyword evidence="7" id="KW-1185">Reference proteome</keyword>
<dbReference type="InterPro" id="IPR036390">
    <property type="entry name" value="WH_DNA-bd_sf"/>
</dbReference>
<dbReference type="EMBL" id="VANP01000001">
    <property type="protein sequence ID" value="TLP66541.1"/>
    <property type="molecule type" value="Genomic_DNA"/>
</dbReference>
<feature type="domain" description="HTH crp-type" evidence="5">
    <location>
        <begin position="173"/>
        <end position="246"/>
    </location>
</feature>
<reference evidence="6" key="1">
    <citation type="submission" date="2019-05" db="EMBL/GenBank/DDBJ databases">
        <title>Isolation, diversity and antifungal activity of Actinobacteria from wheat.</title>
        <authorList>
            <person name="Yu B."/>
        </authorList>
    </citation>
    <scope>NUCLEOTIDE SEQUENCE [LARGE SCALE GENOMIC DNA]</scope>
    <source>
        <strain evidence="6">NEAU-HEGS1-5</strain>
    </source>
</reference>
<dbReference type="OrthoDB" id="41390at2"/>
<dbReference type="SUPFAM" id="SSF46785">
    <property type="entry name" value="Winged helix' DNA-binding domain"/>
    <property type="match status" value="1"/>
</dbReference>
<dbReference type="InterPro" id="IPR014710">
    <property type="entry name" value="RmlC-like_jellyroll"/>
</dbReference>
<dbReference type="InterPro" id="IPR012318">
    <property type="entry name" value="HTH_CRP"/>
</dbReference>
<name>A0A5R8ZL96_9ACTN</name>
<dbReference type="InterPro" id="IPR000595">
    <property type="entry name" value="cNMP-bd_dom"/>
</dbReference>
<accession>A0A5R8ZL96</accession>
<dbReference type="PROSITE" id="PS51063">
    <property type="entry name" value="HTH_CRP_2"/>
    <property type="match status" value="1"/>
</dbReference>